<dbReference type="Pfam" id="PF00211">
    <property type="entry name" value="Guanylate_cyc"/>
    <property type="match status" value="1"/>
</dbReference>
<keyword evidence="1" id="KW-1133">Transmembrane helix</keyword>
<evidence type="ECO:0000313" key="4">
    <source>
        <dbReference type="Proteomes" id="UP000199321"/>
    </source>
</evidence>
<feature type="transmembrane region" description="Helical" evidence="1">
    <location>
        <begin position="20"/>
        <end position="36"/>
    </location>
</feature>
<accession>A0A1G7EZM8</accession>
<protein>
    <submittedName>
        <fullName evidence="3">Adenylate cyclase</fullName>
    </submittedName>
</protein>
<dbReference type="RefSeq" id="WP_139149370.1">
    <property type="nucleotide sequence ID" value="NZ_BMWO01000002.1"/>
</dbReference>
<name>A0A1G7EZM8_9FLAO</name>
<dbReference type="SUPFAM" id="SSF55073">
    <property type="entry name" value="Nucleotide cyclase"/>
    <property type="match status" value="1"/>
</dbReference>
<feature type="domain" description="Guanylate cyclase" evidence="2">
    <location>
        <begin position="187"/>
        <end position="316"/>
    </location>
</feature>
<dbReference type="GO" id="GO:0009190">
    <property type="term" value="P:cyclic nucleotide biosynthetic process"/>
    <property type="evidence" value="ECO:0007669"/>
    <property type="project" value="InterPro"/>
</dbReference>
<dbReference type="InterPro" id="IPR050697">
    <property type="entry name" value="Adenylyl/Guanylyl_Cyclase_3/4"/>
</dbReference>
<dbReference type="InterPro" id="IPR029787">
    <property type="entry name" value="Nucleotide_cyclase"/>
</dbReference>
<dbReference type="InterPro" id="IPR001054">
    <property type="entry name" value="A/G_cyclase"/>
</dbReference>
<dbReference type="Proteomes" id="UP000199321">
    <property type="component" value="Unassembled WGS sequence"/>
</dbReference>
<dbReference type="AlphaFoldDB" id="A0A1G7EZM8"/>
<keyword evidence="1" id="KW-0472">Membrane</keyword>
<dbReference type="EMBL" id="FNBA01000002">
    <property type="protein sequence ID" value="SDE69121.1"/>
    <property type="molecule type" value="Genomic_DNA"/>
</dbReference>
<evidence type="ECO:0000256" key="1">
    <source>
        <dbReference type="SAM" id="Phobius"/>
    </source>
</evidence>
<feature type="transmembrane region" description="Helical" evidence="1">
    <location>
        <begin position="91"/>
        <end position="114"/>
    </location>
</feature>
<dbReference type="PANTHER" id="PTHR43081">
    <property type="entry name" value="ADENYLATE CYCLASE, TERMINAL-DIFFERENTIATION SPECIFIC-RELATED"/>
    <property type="match status" value="1"/>
</dbReference>
<feature type="transmembrane region" description="Helical" evidence="1">
    <location>
        <begin position="134"/>
        <end position="161"/>
    </location>
</feature>
<feature type="transmembrane region" description="Helical" evidence="1">
    <location>
        <begin position="56"/>
        <end position="79"/>
    </location>
</feature>
<keyword evidence="4" id="KW-1185">Reference proteome</keyword>
<keyword evidence="1" id="KW-0812">Transmembrane</keyword>
<dbReference type="GO" id="GO:0004016">
    <property type="term" value="F:adenylate cyclase activity"/>
    <property type="evidence" value="ECO:0007669"/>
    <property type="project" value="UniProtKB-ARBA"/>
</dbReference>
<evidence type="ECO:0000313" key="3">
    <source>
        <dbReference type="EMBL" id="SDE69121.1"/>
    </source>
</evidence>
<dbReference type="OrthoDB" id="9768499at2"/>
<evidence type="ECO:0000259" key="2">
    <source>
        <dbReference type="PROSITE" id="PS50125"/>
    </source>
</evidence>
<proteinExistence type="predicted"/>
<organism evidence="3 4">
    <name type="scientific">Ulvibacter litoralis</name>
    <dbReference type="NCBI Taxonomy" id="227084"/>
    <lineage>
        <taxon>Bacteria</taxon>
        <taxon>Pseudomonadati</taxon>
        <taxon>Bacteroidota</taxon>
        <taxon>Flavobacteriia</taxon>
        <taxon>Flavobacteriales</taxon>
        <taxon>Flavobacteriaceae</taxon>
        <taxon>Ulvibacter</taxon>
    </lineage>
</organism>
<dbReference type="GO" id="GO:0035556">
    <property type="term" value="P:intracellular signal transduction"/>
    <property type="evidence" value="ECO:0007669"/>
    <property type="project" value="InterPro"/>
</dbReference>
<dbReference type="CDD" id="cd07302">
    <property type="entry name" value="CHD"/>
    <property type="match status" value="1"/>
</dbReference>
<sequence length="370" mass="43157">MIRLTTFTSRELWFYTRRAFWILVSWTTISILLFLYEYKTLENEGVLTSSYDFQSALTAIVIVAISSGLIGGIFTVNLMELWLRKYAFWKALIYIFIAYCIAAFFVSMTGALYIKSEDLNLPLFHPEVIEETYFFFGTWMFVKNFILWLFIVFSTLIILMVNDKYGPGVFPDYLMGRYFMPKKERRIFMFADLKNATGIAETLGEERYFNFLKDFFRDIAPAIVQTRGEVYQYVGDEIVVTWKMKSGLKNANALQCYYSMLKIINRKSKLYKKKYGFVPEFRTGYHYGSVMVGEIGQIKRDIAFSGDVLNTTSRIQGLCSEFGLDILASKDFADIAYKLPKRVSRHDIGKEKLRGKAEEMELVTYRRNTI</sequence>
<dbReference type="Gene3D" id="3.30.70.1230">
    <property type="entry name" value="Nucleotide cyclase"/>
    <property type="match status" value="1"/>
</dbReference>
<dbReference type="PROSITE" id="PS50125">
    <property type="entry name" value="GUANYLATE_CYCLASE_2"/>
    <property type="match status" value="1"/>
</dbReference>
<gene>
    <name evidence="3" type="ORF">SAMN05421855_102238</name>
</gene>
<reference evidence="3 4" key="1">
    <citation type="submission" date="2016-10" db="EMBL/GenBank/DDBJ databases">
        <authorList>
            <person name="de Groot N.N."/>
        </authorList>
    </citation>
    <scope>NUCLEOTIDE SEQUENCE [LARGE SCALE GENOMIC DNA]</scope>
    <source>
        <strain evidence="3 4">DSM 16195</strain>
    </source>
</reference>
<dbReference type="PANTHER" id="PTHR43081:SF1">
    <property type="entry name" value="ADENYLATE CYCLASE, TERMINAL-DIFFERENTIATION SPECIFIC"/>
    <property type="match status" value="1"/>
</dbReference>
<dbReference type="STRING" id="227084.SAMN05421855_102238"/>